<reference evidence="3 4" key="1">
    <citation type="submission" date="2024-08" db="EMBL/GenBank/DDBJ databases">
        <title>Gnathostoma spinigerum genome.</title>
        <authorList>
            <person name="Gonzalez-Bertolin B."/>
            <person name="Monzon S."/>
            <person name="Zaballos A."/>
            <person name="Jimenez P."/>
            <person name="Dekumyoy P."/>
            <person name="Varona S."/>
            <person name="Cuesta I."/>
            <person name="Sumanam S."/>
            <person name="Adisakwattana P."/>
            <person name="Gasser R.B."/>
            <person name="Hernandez-Gonzalez A."/>
            <person name="Young N.D."/>
            <person name="Perteguer M.J."/>
        </authorList>
    </citation>
    <scope>NUCLEOTIDE SEQUENCE [LARGE SCALE GENOMIC DNA]</scope>
    <source>
        <strain evidence="3">AL3</strain>
        <tissue evidence="3">Liver</tissue>
    </source>
</reference>
<dbReference type="AlphaFoldDB" id="A0ABD6EEZ6"/>
<comment type="similarity">
    <text evidence="1">Belongs to the TCP11 family.</text>
</comment>
<organism evidence="3 4">
    <name type="scientific">Gnathostoma spinigerum</name>
    <dbReference type="NCBI Taxonomy" id="75299"/>
    <lineage>
        <taxon>Eukaryota</taxon>
        <taxon>Metazoa</taxon>
        <taxon>Ecdysozoa</taxon>
        <taxon>Nematoda</taxon>
        <taxon>Chromadorea</taxon>
        <taxon>Rhabditida</taxon>
        <taxon>Spirurina</taxon>
        <taxon>Gnathostomatomorpha</taxon>
        <taxon>Gnathostomatoidea</taxon>
        <taxon>Gnathostomatidae</taxon>
        <taxon>Gnathostoma</taxon>
    </lineage>
</organism>
<dbReference type="PANTHER" id="PTHR12832">
    <property type="entry name" value="TESTIS-SPECIFIC PROTEIN PBS13 T-COMPLEX 11"/>
    <property type="match status" value="1"/>
</dbReference>
<dbReference type="EMBL" id="JBGFUD010000918">
    <property type="protein sequence ID" value="MFH4975463.1"/>
    <property type="molecule type" value="Genomic_DNA"/>
</dbReference>
<evidence type="ECO:0000256" key="2">
    <source>
        <dbReference type="SAM" id="MobiDB-lite"/>
    </source>
</evidence>
<protein>
    <recommendedName>
        <fullName evidence="5">T-complex protein 11-like protein 1</fullName>
    </recommendedName>
</protein>
<proteinExistence type="inferred from homology"/>
<name>A0ABD6EEZ6_9BILA</name>
<gene>
    <name evidence="3" type="ORF">AB6A40_002172</name>
</gene>
<sequence>MPDSESNDSSENVTNEVETREDKDSIDKNVDDRRVPSSSAKRKIPQKSGRNDESEIDLPMWVAGSSPAKVTSFDDLMKMSVAMENMALVHEIAINPEFSVKSEPKSALEAQVKSCVEKAYWDKLREEVNGDPADYSYAFRLLLEIKEILNGLIPENLTRLREELQSRLDETILRQQFEKGLLEFKPISEYIIGLLSRLCAPVRDEMIAKLRKETDLVNILRGICEITDVMKIDMANYTVRLHRSIIEEHSAEYEREAFLKILDMDPSGADAVKLWLKRHINFQNNSADASDQPSAKRRFEDLSNSEVGLIINDAFMELLQWNKSNPYPETLILDRPRLNKLALTYEKLLICVSSVLISSNLAGREVSEHQNFKSSLKDELLIILSNDETGKETPTECIESVAVQCVSKTERCLEELKCRGWTADHSKQLAEQIKTVISPENAVRKLVDSRMRSFILEMLSNPSPSSKKTFPPGIGIIADELSSLTASFIRIVSHSRSAFGVFYGKIIKELMSS</sequence>
<feature type="compositionally biased region" description="Basic and acidic residues" evidence="2">
    <location>
        <begin position="17"/>
        <end position="35"/>
    </location>
</feature>
<dbReference type="Proteomes" id="UP001608902">
    <property type="component" value="Unassembled WGS sequence"/>
</dbReference>
<evidence type="ECO:0000256" key="1">
    <source>
        <dbReference type="ARBA" id="ARBA00010954"/>
    </source>
</evidence>
<evidence type="ECO:0000313" key="3">
    <source>
        <dbReference type="EMBL" id="MFH4975463.1"/>
    </source>
</evidence>
<dbReference type="Pfam" id="PF05794">
    <property type="entry name" value="Tcp11"/>
    <property type="match status" value="1"/>
</dbReference>
<feature type="region of interest" description="Disordered" evidence="2">
    <location>
        <begin position="1"/>
        <end position="59"/>
    </location>
</feature>
<dbReference type="InterPro" id="IPR008862">
    <property type="entry name" value="Tcp11"/>
</dbReference>
<dbReference type="PANTHER" id="PTHR12832:SF11">
    <property type="entry name" value="LD23868P"/>
    <property type="match status" value="1"/>
</dbReference>
<accession>A0ABD6EEZ6</accession>
<evidence type="ECO:0008006" key="5">
    <source>
        <dbReference type="Google" id="ProtNLM"/>
    </source>
</evidence>
<keyword evidence="4" id="KW-1185">Reference proteome</keyword>
<evidence type="ECO:0000313" key="4">
    <source>
        <dbReference type="Proteomes" id="UP001608902"/>
    </source>
</evidence>
<comment type="caution">
    <text evidence="3">The sequence shown here is derived from an EMBL/GenBank/DDBJ whole genome shotgun (WGS) entry which is preliminary data.</text>
</comment>